<dbReference type="PANTHER" id="PTHR37291">
    <property type="entry name" value="5-METHYLCYTOSINE-SPECIFIC RESTRICTION ENZYME B"/>
    <property type="match status" value="1"/>
</dbReference>
<dbReference type="InterPro" id="IPR052934">
    <property type="entry name" value="Methyl-DNA_Rec/Restrict_Enz"/>
</dbReference>
<name>A0AAE3SNR9_9FLAO</name>
<dbReference type="Gene3D" id="3.40.50.300">
    <property type="entry name" value="P-loop containing nucleotide triphosphate hydrolases"/>
    <property type="match status" value="1"/>
</dbReference>
<dbReference type="PANTHER" id="PTHR37291:SF1">
    <property type="entry name" value="TYPE IV METHYL-DIRECTED RESTRICTION ENZYME ECOKMCRB SUBUNIT"/>
    <property type="match status" value="1"/>
</dbReference>
<dbReference type="Proteomes" id="UP001207116">
    <property type="component" value="Unassembled WGS sequence"/>
</dbReference>
<dbReference type="Pfam" id="PF07728">
    <property type="entry name" value="AAA_5"/>
    <property type="match status" value="1"/>
</dbReference>
<protein>
    <submittedName>
        <fullName evidence="2">AAA family ATPase</fullName>
    </submittedName>
</protein>
<evidence type="ECO:0000313" key="2">
    <source>
        <dbReference type="EMBL" id="MCX2718757.1"/>
    </source>
</evidence>
<dbReference type="AlphaFoldDB" id="A0AAE3SNR9"/>
<dbReference type="EMBL" id="JAPFQP010000001">
    <property type="protein sequence ID" value="MCX2718757.1"/>
    <property type="molecule type" value="Genomic_DNA"/>
</dbReference>
<accession>A0AAE3SNR9</accession>
<proteinExistence type="predicted"/>
<comment type="caution">
    <text evidence="2">The sequence shown here is derived from an EMBL/GenBank/DDBJ whole genome shotgun (WGS) entry which is preliminary data.</text>
</comment>
<dbReference type="GO" id="GO:0005524">
    <property type="term" value="F:ATP binding"/>
    <property type="evidence" value="ECO:0007669"/>
    <property type="project" value="InterPro"/>
</dbReference>
<feature type="domain" description="ATPase dynein-related AAA" evidence="1">
    <location>
        <begin position="463"/>
        <end position="597"/>
    </location>
</feature>
<dbReference type="GO" id="GO:0016887">
    <property type="term" value="F:ATP hydrolysis activity"/>
    <property type="evidence" value="ECO:0007669"/>
    <property type="project" value="InterPro"/>
</dbReference>
<dbReference type="RefSeq" id="WP_266011025.1">
    <property type="nucleotide sequence ID" value="NZ_JAPFQP010000001.1"/>
</dbReference>
<dbReference type="InterPro" id="IPR027417">
    <property type="entry name" value="P-loop_NTPase"/>
</dbReference>
<keyword evidence="3" id="KW-1185">Reference proteome</keyword>
<evidence type="ECO:0000259" key="1">
    <source>
        <dbReference type="Pfam" id="PF07728"/>
    </source>
</evidence>
<gene>
    <name evidence="2" type="ORF">OO016_03990</name>
</gene>
<dbReference type="InterPro" id="IPR011704">
    <property type="entry name" value="ATPase_dyneun-rel_AAA"/>
</dbReference>
<dbReference type="SUPFAM" id="SSF52540">
    <property type="entry name" value="P-loop containing nucleoside triphosphate hydrolases"/>
    <property type="match status" value="1"/>
</dbReference>
<evidence type="ECO:0000313" key="3">
    <source>
        <dbReference type="Proteomes" id="UP001207116"/>
    </source>
</evidence>
<organism evidence="2 3">
    <name type="scientific">Lentiprolixibacter aurantiacus</name>
    <dbReference type="NCBI Taxonomy" id="2993939"/>
    <lineage>
        <taxon>Bacteria</taxon>
        <taxon>Pseudomonadati</taxon>
        <taxon>Bacteroidota</taxon>
        <taxon>Flavobacteriia</taxon>
        <taxon>Flavobacteriales</taxon>
        <taxon>Flavobacteriaceae</taxon>
        <taxon>Lentiprolixibacter</taxon>
    </lineage>
</organism>
<sequence length="739" mass="84146">MKVGPVKITPREGLNLRLGIKSSMNNLAQLFGSLFTLYKFGNSTLEYSEEFVSDNNTQIRLKSELNDPLLDFYRVQLQNSGIADNDFIDLINDSPLFKKQLEPLQVTIELFWKLAKVYFTDDTLPESKERTGGDRFAKSLEFSSNLDIIDCMFLNNANQLTEEGKNLLFNLITNQNLPDGGLEDKLRRVLTVFSEETIYKIRLDEGEIIFQQEGIYSKLVNGDTVDDIDIEGAVGPFRVLKSAVSENFNYYLGKSPQDGFIIKEGLNDALTQYLKRVNTSLNLSPKSLKVEAQKEVAEGEYPASKDPINLILYGPPGTGKTYRLKNDYFPIYTTTEDRLSPEENFQSVVQELSWWQVIAIALLEEGKSKVSQLIDNRWIVEKQRTQKIKTLSNTIWGQLQTHTILESETVNVAKRFSPLIFNKMEDGEWKILENNVHDQCPEIIEIKTGVDNFEPEPGKPVKRYEFITFHQSYSYEDFIEGIKPIMLDDGEEVAGDLGYDVVPGIFKELCGRAEGDPNNRYAIFIDEINRGNVSQIFGELITSIEKDKRQGKSNELPIKLPYSKKTFTVPSNVDIYGTMNTADRSVEALDTALRRRFEFIEMPPDLSVIRQEIEGIKVSDILKGINNNIGLLLDKDHLIGHAYFINVKTKEDLANTFKNSIIPLLQEYFYGDYGKIGLVLGDGFIDKIINQNKKFAPFVYEGDEDRYKQKPSYLIKEVSAEEIMPAVEKLLNTPSEDMA</sequence>
<reference evidence="2" key="1">
    <citation type="submission" date="2022-11" db="EMBL/GenBank/DDBJ databases">
        <title>The characterization of three novel Bacteroidetes species and genomic analysis of their roles in tidal elemental geochemical cycles.</title>
        <authorList>
            <person name="Ma K.-J."/>
        </authorList>
    </citation>
    <scope>NUCLEOTIDE SEQUENCE</scope>
    <source>
        <strain evidence="2">M415</strain>
    </source>
</reference>